<dbReference type="Proteomes" id="UP000285301">
    <property type="component" value="Unassembled WGS sequence"/>
</dbReference>
<dbReference type="AlphaFoldDB" id="A0A3S3P3C4"/>
<evidence type="ECO:0000313" key="5">
    <source>
        <dbReference type="EMBL" id="RWS11202.1"/>
    </source>
</evidence>
<name>A0A3S3P3C4_9ACAR</name>
<evidence type="ECO:0000259" key="3">
    <source>
        <dbReference type="Pfam" id="PF00077"/>
    </source>
</evidence>
<dbReference type="InterPro" id="IPR021109">
    <property type="entry name" value="Peptidase_aspartic_dom_sf"/>
</dbReference>
<keyword evidence="6" id="KW-1185">Reference proteome</keyword>
<dbReference type="GO" id="GO:0004190">
    <property type="term" value="F:aspartic-type endopeptidase activity"/>
    <property type="evidence" value="ECO:0007669"/>
    <property type="project" value="InterPro"/>
</dbReference>
<dbReference type="PANTHER" id="PTHR33327:SF3">
    <property type="entry name" value="RNA-DIRECTED DNA POLYMERASE"/>
    <property type="match status" value="1"/>
</dbReference>
<feature type="non-terminal residue" evidence="5">
    <location>
        <position position="424"/>
    </location>
</feature>
<dbReference type="FunFam" id="2.40.70.10:FF:000130">
    <property type="entry name" value="Retrovirus-related Pol polyprotein from transposon opus-like Protein"/>
    <property type="match status" value="1"/>
</dbReference>
<organism evidence="5 6">
    <name type="scientific">Dinothrombium tinctorium</name>
    <dbReference type="NCBI Taxonomy" id="1965070"/>
    <lineage>
        <taxon>Eukaryota</taxon>
        <taxon>Metazoa</taxon>
        <taxon>Ecdysozoa</taxon>
        <taxon>Arthropoda</taxon>
        <taxon>Chelicerata</taxon>
        <taxon>Arachnida</taxon>
        <taxon>Acari</taxon>
        <taxon>Acariformes</taxon>
        <taxon>Trombidiformes</taxon>
        <taxon>Prostigmata</taxon>
        <taxon>Anystina</taxon>
        <taxon>Parasitengona</taxon>
        <taxon>Trombidioidea</taxon>
        <taxon>Trombidiidae</taxon>
        <taxon>Dinothrombium</taxon>
    </lineage>
</organism>
<accession>A0A3S3P3C4</accession>
<evidence type="ECO:0000256" key="1">
    <source>
        <dbReference type="ARBA" id="ARBA00022801"/>
    </source>
</evidence>
<dbReference type="Pfam" id="PF23055">
    <property type="entry name" value="DUF7041"/>
    <property type="match status" value="1"/>
</dbReference>
<protein>
    <submittedName>
        <fullName evidence="5">Uncharacterized protein</fullName>
    </submittedName>
</protein>
<evidence type="ECO:0000313" key="6">
    <source>
        <dbReference type="Proteomes" id="UP000285301"/>
    </source>
</evidence>
<evidence type="ECO:0000259" key="4">
    <source>
        <dbReference type="Pfam" id="PF23055"/>
    </source>
</evidence>
<dbReference type="InterPro" id="IPR001969">
    <property type="entry name" value="Aspartic_peptidase_AS"/>
</dbReference>
<keyword evidence="1" id="KW-0378">Hydrolase</keyword>
<gene>
    <name evidence="5" type="ORF">B4U79_04372</name>
</gene>
<comment type="caution">
    <text evidence="5">The sequence shown here is derived from an EMBL/GenBank/DDBJ whole genome shotgun (WGS) entry which is preliminary data.</text>
</comment>
<proteinExistence type="predicted"/>
<dbReference type="OrthoDB" id="10048650at2759"/>
<dbReference type="Pfam" id="PF00077">
    <property type="entry name" value="RVP"/>
    <property type="match status" value="1"/>
</dbReference>
<feature type="domain" description="DUF7041" evidence="4">
    <location>
        <begin position="50"/>
        <end position="133"/>
    </location>
</feature>
<dbReference type="PANTHER" id="PTHR33327">
    <property type="entry name" value="ENDONUCLEASE"/>
    <property type="match status" value="1"/>
</dbReference>
<dbReference type="STRING" id="1965070.A0A3S3P3C4"/>
<dbReference type="PROSITE" id="PS00141">
    <property type="entry name" value="ASP_PROTEASE"/>
    <property type="match status" value="1"/>
</dbReference>
<dbReference type="GO" id="GO:0006508">
    <property type="term" value="P:proteolysis"/>
    <property type="evidence" value="ECO:0007669"/>
    <property type="project" value="InterPro"/>
</dbReference>
<dbReference type="Gene3D" id="2.40.70.10">
    <property type="entry name" value="Acid Proteases"/>
    <property type="match status" value="1"/>
</dbReference>
<dbReference type="SUPFAM" id="SSF50630">
    <property type="entry name" value="Acid proteases"/>
    <property type="match status" value="1"/>
</dbReference>
<feature type="region of interest" description="Disordered" evidence="2">
    <location>
        <begin position="244"/>
        <end position="264"/>
    </location>
</feature>
<dbReference type="EMBL" id="NCKU01001805">
    <property type="protein sequence ID" value="RWS11202.1"/>
    <property type="molecule type" value="Genomic_DNA"/>
</dbReference>
<evidence type="ECO:0000256" key="2">
    <source>
        <dbReference type="SAM" id="MobiDB-lite"/>
    </source>
</evidence>
<dbReference type="InterPro" id="IPR055469">
    <property type="entry name" value="DUF7041"/>
</dbReference>
<feature type="domain" description="Retropepsins" evidence="3">
    <location>
        <begin position="300"/>
        <end position="380"/>
    </location>
</feature>
<reference evidence="5 6" key="1">
    <citation type="journal article" date="2018" name="Gigascience">
        <title>Genomes of trombidid mites reveal novel predicted allergens and laterally-transferred genes associated with secondary metabolism.</title>
        <authorList>
            <person name="Dong X."/>
            <person name="Chaisiri K."/>
            <person name="Xia D."/>
            <person name="Armstrong S.D."/>
            <person name="Fang Y."/>
            <person name="Donnelly M.J."/>
            <person name="Kadowaki T."/>
            <person name="McGarry J.W."/>
            <person name="Darby A.C."/>
            <person name="Makepeace B.L."/>
        </authorList>
    </citation>
    <scope>NUCLEOTIDE SEQUENCE [LARGE SCALE GENOMIC DNA]</scope>
    <source>
        <strain evidence="5">UoL-WK</strain>
    </source>
</reference>
<sequence>MYIFRLYPDCIVYVVNINKRVLCPTFGERHTSSLQTDEKATDLSTVAIKLPPFWTADPELWFHQIEAQFELKGITSDKTKFNYIASSLSGEIASEVRDLLISPPKENMYGALKKALISRTSVSEEQRLQQLLQQEELGDRKPSQLLRRMKQLVGDKISIIESTMFRSLFMQRLPEKIRLVLVAAKEEKLETIAEMADKVMEVITPASSIAAIGNENEIDKLQKEVNELRKKIKRLSITNARLRRHSRSRSIGGRNRIQQTDEDQKPTCWYHRRKRNHGSLTATSGPSSNSCRLFISDPMTKINFLIDTGATVSVIPAKGVDRRYRQELLLSAANQSSIATYGQRSLTISLGFRREFKWVFTLADVKQAIVGADFLKQFGLVVDLRNRKLVDNTTQIHVAGKTVRDAQIGLMTKLTSSEFDEILK</sequence>
<dbReference type="InterPro" id="IPR018061">
    <property type="entry name" value="Retropepsins"/>
</dbReference>